<name>A0AA40FAJ0_9PEZI</name>
<gene>
    <name evidence="2" type="ORF">B0T18DRAFT_21766</name>
</gene>
<feature type="domain" description="CHAT" evidence="1">
    <location>
        <begin position="906"/>
        <end position="1199"/>
    </location>
</feature>
<comment type="caution">
    <text evidence="2">The sequence shown here is derived from an EMBL/GenBank/DDBJ whole genome shotgun (WGS) entry which is preliminary data.</text>
</comment>
<accession>A0AA40FAJ0</accession>
<evidence type="ECO:0000313" key="3">
    <source>
        <dbReference type="Proteomes" id="UP001172155"/>
    </source>
</evidence>
<dbReference type="Pfam" id="PF12770">
    <property type="entry name" value="CHAT"/>
    <property type="match status" value="1"/>
</dbReference>
<protein>
    <submittedName>
        <fullName evidence="2">CHAT domain-containing protein</fullName>
    </submittedName>
</protein>
<evidence type="ECO:0000259" key="1">
    <source>
        <dbReference type="Pfam" id="PF12770"/>
    </source>
</evidence>
<dbReference type="AlphaFoldDB" id="A0AA40FAJ0"/>
<keyword evidence="3" id="KW-1185">Reference proteome</keyword>
<dbReference type="EMBL" id="JAUKUD010000001">
    <property type="protein sequence ID" value="KAK0753711.1"/>
    <property type="molecule type" value="Genomic_DNA"/>
</dbReference>
<sequence length="1206" mass="132576">MQERFSQTMDVSHPISIESVKTTIRAHRSHGTFLEGAQFIRSLPQPISSVTSVAIEIAQLYLVQGQYILAAQACEHVSMVPGEGEDAIVMGLLQAFIGIGRYSKLKTALRMAQRIGDAWKIKGAGVSDPPLAESRVLMVFYYWKIMVVAAEQGLLDDKSTKATAASNIAPLLLRIRSEGRLREARFLIYFLVNIMDDANKALEILQDFLQCLGTSAWAVERASTLVDIAEFQLKSDCDTVLTEAGENFKRASELFVSVGHTYGGIDIDLAQITADRTISAAEKFMAKTKIADRYFGVHHYQNGIRCLAFAISPDMIVDTYYQDVAKALELLDRKINEVGSEILKQLSLLHSICQASIKAPEYGFALQSLESYYASVPEEISPKYHSYMATMLGLVYSSFGEGEKALQAAEQSLDIAMSGVSYVDQSDAATHVGMHRLSLAYQYPPGSTEAINYTTSALHDLTEWADKDAEHGYADGEVQKCLQIAGQRVTHDPAAGPEPVEQQWIERVKKHIPDSADPLTRSQLVDLEMRSLMRRGKYSESLALSADYLEQLGKVSGVPPFKKAQAFMSASIQALLCVRGSFQDGQTSTPESTRSAVKLLWTTVSLSYKALQLYRQTNGVELVLDCAPFVWEVLDWATKTVTGTQRRELLASFLHELDLIEKVCDDMRRSVLPVGGLRNLMTKRLLVSKRSSLRLYNVGCDIALQLDDPAGAWLWLQRGKARAFADSLGATSAVPRRLLDRIGDDPAAYGLLRGEQSILELLREPNVNHVVAARRLASLRQKMAHHPLLAEAARLKDASFSLELEMEELKEALLATGLTADRVKFADWYVPVSANASDQPITLFVRQLDGATHSMTLPISTRQVRDWVDEAFRFPEMATPPLRRKGGNRLLKKMNALVEGLAETTSEGDLLVLSPSGFLHGVPLHALDVVGEPLIQRNPVVYVSSAATLGQCLLRASSPHSKQQVCGPGPGSAKYFAVYEDPDRAGERDEIFAHIKSMPQHLPGTVSLGPEVTKSHFLHECAGASWIHYHGHANYSNGDVLKSSLVLSDGTDLFRRSPDDRGREPSEHEGEDRLLVSELFDAALPRGGGVHFTIIACDSGTQEIAPGDEPLGITAALLYAGATSVLGCLWPIDSRAGRAFSEAFYKETMRAKASSQHGGVRGALDLASAMRATVSKMRKGELGAEFTQAYYWAPFALHGLWYFSTQ</sequence>
<organism evidence="2 3">
    <name type="scientific">Schizothecium vesticola</name>
    <dbReference type="NCBI Taxonomy" id="314040"/>
    <lineage>
        <taxon>Eukaryota</taxon>
        <taxon>Fungi</taxon>
        <taxon>Dikarya</taxon>
        <taxon>Ascomycota</taxon>
        <taxon>Pezizomycotina</taxon>
        <taxon>Sordariomycetes</taxon>
        <taxon>Sordariomycetidae</taxon>
        <taxon>Sordariales</taxon>
        <taxon>Schizotheciaceae</taxon>
        <taxon>Schizothecium</taxon>
    </lineage>
</organism>
<evidence type="ECO:0000313" key="2">
    <source>
        <dbReference type="EMBL" id="KAK0753711.1"/>
    </source>
</evidence>
<proteinExistence type="predicted"/>
<dbReference type="InterPro" id="IPR024983">
    <property type="entry name" value="CHAT_dom"/>
</dbReference>
<reference evidence="2" key="1">
    <citation type="submission" date="2023-06" db="EMBL/GenBank/DDBJ databases">
        <title>Genome-scale phylogeny and comparative genomics of the fungal order Sordariales.</title>
        <authorList>
            <consortium name="Lawrence Berkeley National Laboratory"/>
            <person name="Hensen N."/>
            <person name="Bonometti L."/>
            <person name="Westerberg I."/>
            <person name="Brannstrom I.O."/>
            <person name="Guillou S."/>
            <person name="Cros-Aarteil S."/>
            <person name="Calhoun S."/>
            <person name="Haridas S."/>
            <person name="Kuo A."/>
            <person name="Mondo S."/>
            <person name="Pangilinan J."/>
            <person name="Riley R."/>
            <person name="LaButti K."/>
            <person name="Andreopoulos B."/>
            <person name="Lipzen A."/>
            <person name="Chen C."/>
            <person name="Yanf M."/>
            <person name="Daum C."/>
            <person name="Ng V."/>
            <person name="Clum A."/>
            <person name="Steindorff A."/>
            <person name="Ohm R."/>
            <person name="Martin F."/>
            <person name="Silar P."/>
            <person name="Natvig D."/>
            <person name="Lalanne C."/>
            <person name="Gautier V."/>
            <person name="Ament-velasquez S.L."/>
            <person name="Kruys A."/>
            <person name="Hutchinson M.I."/>
            <person name="Powell A.J."/>
            <person name="Barry K."/>
            <person name="Miller A.N."/>
            <person name="Grigoriev I.V."/>
            <person name="Debuchy R."/>
            <person name="Gladieux P."/>
            <person name="Thoren M.H."/>
            <person name="Johannesson H."/>
        </authorList>
    </citation>
    <scope>NUCLEOTIDE SEQUENCE</scope>
    <source>
        <strain evidence="2">SMH3187-1</strain>
    </source>
</reference>
<dbReference type="Proteomes" id="UP001172155">
    <property type="component" value="Unassembled WGS sequence"/>
</dbReference>